<organism evidence="1 2">
    <name type="scientific">Stentor coeruleus</name>
    <dbReference type="NCBI Taxonomy" id="5963"/>
    <lineage>
        <taxon>Eukaryota</taxon>
        <taxon>Sar</taxon>
        <taxon>Alveolata</taxon>
        <taxon>Ciliophora</taxon>
        <taxon>Postciliodesmatophora</taxon>
        <taxon>Heterotrichea</taxon>
        <taxon>Heterotrichida</taxon>
        <taxon>Stentoridae</taxon>
        <taxon>Stentor</taxon>
    </lineage>
</organism>
<dbReference type="InterPro" id="IPR052859">
    <property type="entry name" value="LRR-IQ_domain_protein"/>
</dbReference>
<dbReference type="Gene3D" id="1.20.5.190">
    <property type="match status" value="2"/>
</dbReference>
<comment type="caution">
    <text evidence="1">The sequence shown here is derived from an EMBL/GenBank/DDBJ whole genome shotgun (WGS) entry which is preliminary data.</text>
</comment>
<proteinExistence type="predicted"/>
<dbReference type="SMART" id="SM00015">
    <property type="entry name" value="IQ"/>
    <property type="match status" value="3"/>
</dbReference>
<protein>
    <recommendedName>
        <fullName evidence="3">Leucine-rich repeat and IQ domain-containing protein 3</fullName>
    </recommendedName>
</protein>
<accession>A0A1R2CMC5</accession>
<keyword evidence="2" id="KW-1185">Reference proteome</keyword>
<dbReference type="PANTHER" id="PTHR46723:SF1">
    <property type="entry name" value="LEUCINE-RICH REPEAT AND IQ DOMAIN-CONTAINING PROTEIN 3"/>
    <property type="match status" value="1"/>
</dbReference>
<dbReference type="OrthoDB" id="676979at2759"/>
<dbReference type="SUPFAM" id="SSF52058">
    <property type="entry name" value="L domain-like"/>
    <property type="match status" value="1"/>
</dbReference>
<dbReference type="PROSITE" id="PS50096">
    <property type="entry name" value="IQ"/>
    <property type="match status" value="3"/>
</dbReference>
<dbReference type="InterPro" id="IPR000048">
    <property type="entry name" value="IQ_motif_EF-hand-BS"/>
</dbReference>
<dbReference type="Gene3D" id="3.80.10.10">
    <property type="entry name" value="Ribonuclease Inhibitor"/>
    <property type="match status" value="1"/>
</dbReference>
<dbReference type="Pfam" id="PF00612">
    <property type="entry name" value="IQ"/>
    <property type="match status" value="3"/>
</dbReference>
<evidence type="ECO:0000313" key="2">
    <source>
        <dbReference type="Proteomes" id="UP000187209"/>
    </source>
</evidence>
<gene>
    <name evidence="1" type="ORF">SteCoe_7531</name>
</gene>
<reference evidence="1 2" key="1">
    <citation type="submission" date="2016-11" db="EMBL/GenBank/DDBJ databases">
        <title>The macronuclear genome of Stentor coeruleus: a giant cell with tiny introns.</title>
        <authorList>
            <person name="Slabodnick M."/>
            <person name="Ruby J.G."/>
            <person name="Reiff S.B."/>
            <person name="Swart E.C."/>
            <person name="Gosai S."/>
            <person name="Prabakaran S."/>
            <person name="Witkowska E."/>
            <person name="Larue G.E."/>
            <person name="Fisher S."/>
            <person name="Freeman R.M."/>
            <person name="Gunawardena J."/>
            <person name="Chu W."/>
            <person name="Stover N.A."/>
            <person name="Gregory B.D."/>
            <person name="Nowacki M."/>
            <person name="Derisi J."/>
            <person name="Roy S.W."/>
            <person name="Marshall W.F."/>
            <person name="Sood P."/>
        </authorList>
    </citation>
    <scope>NUCLEOTIDE SEQUENCE [LARGE SCALE GENOMIC DNA]</scope>
    <source>
        <strain evidence="1">WM001</strain>
    </source>
</reference>
<dbReference type="AlphaFoldDB" id="A0A1R2CMC5"/>
<sequence>MALNLEQLKSIARTDHLKSIQSLKLEGLELSSCFKLLLREIGSSIFILSLKNNSLSSIDITLGFTNLRKLDLSTNLLSNIGSKELWETMPRLQVLYLHDNLLENWDTFTSLSFLPQIVHLTLFNNPCIHLPQYRKFMLNSLPGLLALDFHIATQEERLGIYIPDPEKSKIWIQDDADMKSFRTHMYKLRRKWEKCSPSIKIQSLWRRYHVRKNMGGHMSERDRHAITIQKHVRGWLLRLHLRKDLEKMLRESKDDYLLYTPEQYVLYKAVQKIENAYRRYRILRNFRMKRYIAATKIASIWRKRKTSRYGLPILKNKKFYVLKSQQRTLICMLRAIAMYNPEVYHPANSIFDRMAPEFFEKVQKKPNGYSFTELFNKISECKTIKVIRFPDIENLPYSSIPLLQMIKWVHSAKILNNVNGKPIKNLSISKKYCTPEELKILNKFRNRGSIITQKERKKFKSINLNLDEYLDLIEFEAPNLIFLQELFLMILDYNRLVFSKDLPIFQPIFKIPLDRIKAACTVQACYRGYRVRKHNFLAKLAIQRRAVYCIQRWWRAIRFMHRIKYLVKLKKILKEFNMPVVYMQEHLFQYLIESTSSFKFLEQNFDFYCNGDTVYITHVNRKRFIPEWIGCSFQVENTGSFAVSEEEKTLQAVVLSGAKVEIVNLQNEVLDKPPVADAQIRFIKLEYKSMEEVRRRVSVLFLKTLDYRTGSYVPLFTRKMLTHPFLMSKLRNIWKMRNISPTDTCPAIDILLKALNPAEEKIKIPTHPHIPETTISPIPVESLSPIIKPEVHSDFITERSDVAKSQQITDEDIIRQRVKYAREEKSRRHAELKFAKQMELETKVSVFREEKDHTNEIISFRRNFEEKELELKRTFIEAQNKRKQVYLNEKLFIKQFAQAKNMIGKLMKNSELQRHKAKSAQEVKDKVVVVKQKNKERRELVQAILFEKFKTKKTL</sequence>
<dbReference type="InterPro" id="IPR027417">
    <property type="entry name" value="P-loop_NTPase"/>
</dbReference>
<dbReference type="SUPFAM" id="SSF52540">
    <property type="entry name" value="P-loop containing nucleoside triphosphate hydrolases"/>
    <property type="match status" value="1"/>
</dbReference>
<dbReference type="InterPro" id="IPR032675">
    <property type="entry name" value="LRR_dom_sf"/>
</dbReference>
<dbReference type="PROSITE" id="PS51450">
    <property type="entry name" value="LRR"/>
    <property type="match status" value="2"/>
</dbReference>
<dbReference type="Proteomes" id="UP000187209">
    <property type="component" value="Unassembled WGS sequence"/>
</dbReference>
<evidence type="ECO:0000313" key="1">
    <source>
        <dbReference type="EMBL" id="OMJ90141.1"/>
    </source>
</evidence>
<name>A0A1R2CMC5_9CILI</name>
<evidence type="ECO:0008006" key="3">
    <source>
        <dbReference type="Google" id="ProtNLM"/>
    </source>
</evidence>
<dbReference type="InterPro" id="IPR001611">
    <property type="entry name" value="Leu-rich_rpt"/>
</dbReference>
<dbReference type="PANTHER" id="PTHR46723">
    <property type="entry name" value="LEUCINE-RICH REPEAT AND IQ DOMAIN-CONTAINING PROTEIN 3"/>
    <property type="match status" value="1"/>
</dbReference>
<dbReference type="CDD" id="cd23767">
    <property type="entry name" value="IQCD"/>
    <property type="match status" value="1"/>
</dbReference>
<dbReference type="Pfam" id="PF14580">
    <property type="entry name" value="LRR_9"/>
    <property type="match status" value="1"/>
</dbReference>
<dbReference type="EMBL" id="MPUH01000109">
    <property type="protein sequence ID" value="OMJ90141.1"/>
    <property type="molecule type" value="Genomic_DNA"/>
</dbReference>